<keyword evidence="6" id="KW-1185">Reference proteome</keyword>
<proteinExistence type="predicted"/>
<dbReference type="EMBL" id="MDKE01000022">
    <property type="protein sequence ID" value="OIN09191.1"/>
    <property type="molecule type" value="Genomic_DNA"/>
</dbReference>
<dbReference type="InterPro" id="IPR002818">
    <property type="entry name" value="DJ-1/PfpI"/>
</dbReference>
<sequence length="348" mass="38538">MREVKEKRHFNTLLRDANSAFLPSQDSGEKTIRVGFILLEHFSMMAFTAAVDALVTANLVRTAPLFSFCTFGLNSVTVKSDLALDISTSGELSQLPLEGEEALDILIVCGGYRCSLAEQPPLTAKLKTAARHNIILGGLWNGAIALAHAGLLDQLGCALHPDNHAFARERFKQVKVSDRVLVVEEKRVTSAGPSSALEMMLALIEQVQDKATVRAIREILSCDQVADSDEARLILPADDPSFPETLRNLLRLMSSNIEEPLSVDELASFVGVSRRRIERLFQTHMETTPSRYYLELRITHARRLLLQSDDTIVNIAVACGFLSSTHFSHCFKDYFGISPSQARQKQRG</sequence>
<dbReference type="AlphaFoldDB" id="A0A1J4QCT2"/>
<dbReference type="InterPro" id="IPR018060">
    <property type="entry name" value="HTH_AraC"/>
</dbReference>
<dbReference type="SMART" id="SM00342">
    <property type="entry name" value="HTH_ARAC"/>
    <property type="match status" value="1"/>
</dbReference>
<dbReference type="InterPro" id="IPR029062">
    <property type="entry name" value="Class_I_gatase-like"/>
</dbReference>
<dbReference type="RefSeq" id="WP_071472859.1">
    <property type="nucleotide sequence ID" value="NZ_MDKE01000022.1"/>
</dbReference>
<dbReference type="SUPFAM" id="SSF46689">
    <property type="entry name" value="Homeodomain-like"/>
    <property type="match status" value="2"/>
</dbReference>
<reference evidence="5 6" key="1">
    <citation type="submission" date="2016-07" db="EMBL/GenBank/DDBJ databases">
        <title>Draft Genome Sequence of Oceanisphaera psychrotolerans, isolated from coastal sediment samples.</title>
        <authorList>
            <person name="Zhuo S."/>
            <person name="Ruan Z."/>
        </authorList>
    </citation>
    <scope>NUCLEOTIDE SEQUENCE [LARGE SCALE GENOMIC DNA]</scope>
    <source>
        <strain evidence="5 6">LAM-WHM-ZC</strain>
    </source>
</reference>
<dbReference type="Gene3D" id="3.40.50.880">
    <property type="match status" value="1"/>
</dbReference>
<evidence type="ECO:0000313" key="6">
    <source>
        <dbReference type="Proteomes" id="UP000243073"/>
    </source>
</evidence>
<dbReference type="Gene3D" id="1.10.10.60">
    <property type="entry name" value="Homeodomain-like"/>
    <property type="match status" value="1"/>
</dbReference>
<protein>
    <submittedName>
        <fullName evidence="5">AraC family transcriptional regulator</fullName>
    </submittedName>
</protein>
<comment type="caution">
    <text evidence="5">The sequence shown here is derived from an EMBL/GenBank/DDBJ whole genome shotgun (WGS) entry which is preliminary data.</text>
</comment>
<keyword evidence="1" id="KW-0805">Transcription regulation</keyword>
<name>A0A1J4QCT2_9GAMM</name>
<dbReference type="InterPro" id="IPR020449">
    <property type="entry name" value="Tscrpt_reg_AraC-type_HTH"/>
</dbReference>
<keyword evidence="3" id="KW-0804">Transcription</keyword>
<dbReference type="PROSITE" id="PS00041">
    <property type="entry name" value="HTH_ARAC_FAMILY_1"/>
    <property type="match status" value="1"/>
</dbReference>
<accession>A0A1J4QCT2</accession>
<organism evidence="5 6">
    <name type="scientific">Oceanisphaera psychrotolerans</name>
    <dbReference type="NCBI Taxonomy" id="1414654"/>
    <lineage>
        <taxon>Bacteria</taxon>
        <taxon>Pseudomonadati</taxon>
        <taxon>Pseudomonadota</taxon>
        <taxon>Gammaproteobacteria</taxon>
        <taxon>Aeromonadales</taxon>
        <taxon>Aeromonadaceae</taxon>
        <taxon>Oceanisphaera</taxon>
    </lineage>
</organism>
<dbReference type="PANTHER" id="PTHR43280:SF28">
    <property type="entry name" value="HTH-TYPE TRANSCRIPTIONAL ACTIVATOR RHAS"/>
    <property type="match status" value="1"/>
</dbReference>
<dbReference type="CDD" id="cd03136">
    <property type="entry name" value="GATase1_AraC_ArgR_like"/>
    <property type="match status" value="1"/>
</dbReference>
<dbReference type="Pfam" id="PF12833">
    <property type="entry name" value="HTH_18"/>
    <property type="match status" value="1"/>
</dbReference>
<dbReference type="STRING" id="1414654.BFR47_02685"/>
<evidence type="ECO:0000256" key="1">
    <source>
        <dbReference type="ARBA" id="ARBA00023015"/>
    </source>
</evidence>
<dbReference type="PANTHER" id="PTHR43280">
    <property type="entry name" value="ARAC-FAMILY TRANSCRIPTIONAL REGULATOR"/>
    <property type="match status" value="1"/>
</dbReference>
<dbReference type="OrthoDB" id="9803764at2"/>
<dbReference type="PRINTS" id="PR00032">
    <property type="entry name" value="HTHARAC"/>
</dbReference>
<gene>
    <name evidence="5" type="ORF">BFR47_02685</name>
</gene>
<dbReference type="PROSITE" id="PS01124">
    <property type="entry name" value="HTH_ARAC_FAMILY_2"/>
    <property type="match status" value="1"/>
</dbReference>
<dbReference type="InterPro" id="IPR009057">
    <property type="entry name" value="Homeodomain-like_sf"/>
</dbReference>
<dbReference type="InterPro" id="IPR018062">
    <property type="entry name" value="HTH_AraC-typ_CS"/>
</dbReference>
<evidence type="ECO:0000256" key="2">
    <source>
        <dbReference type="ARBA" id="ARBA00023125"/>
    </source>
</evidence>
<evidence type="ECO:0000313" key="5">
    <source>
        <dbReference type="EMBL" id="OIN09191.1"/>
    </source>
</evidence>
<feature type="domain" description="HTH araC/xylS-type" evidence="4">
    <location>
        <begin position="247"/>
        <end position="345"/>
    </location>
</feature>
<dbReference type="GO" id="GO:0003700">
    <property type="term" value="F:DNA-binding transcription factor activity"/>
    <property type="evidence" value="ECO:0007669"/>
    <property type="project" value="InterPro"/>
</dbReference>
<keyword evidence="2" id="KW-0238">DNA-binding</keyword>
<dbReference type="Pfam" id="PF01965">
    <property type="entry name" value="DJ-1_PfpI"/>
    <property type="match status" value="1"/>
</dbReference>
<evidence type="ECO:0000256" key="3">
    <source>
        <dbReference type="ARBA" id="ARBA00023163"/>
    </source>
</evidence>
<dbReference type="SUPFAM" id="SSF52317">
    <property type="entry name" value="Class I glutamine amidotransferase-like"/>
    <property type="match status" value="1"/>
</dbReference>
<dbReference type="Proteomes" id="UP000243073">
    <property type="component" value="Unassembled WGS sequence"/>
</dbReference>
<evidence type="ECO:0000259" key="4">
    <source>
        <dbReference type="PROSITE" id="PS01124"/>
    </source>
</evidence>
<dbReference type="GO" id="GO:0043565">
    <property type="term" value="F:sequence-specific DNA binding"/>
    <property type="evidence" value="ECO:0007669"/>
    <property type="project" value="InterPro"/>
</dbReference>